<dbReference type="InterPro" id="IPR005886">
    <property type="entry name" value="UDP_G4E"/>
</dbReference>
<evidence type="ECO:0000256" key="7">
    <source>
        <dbReference type="ARBA" id="ARBA00023027"/>
    </source>
</evidence>
<sequence length="321" mass="34435">MTVMVTGGAGYIGSHVVRLLHERGDSVVVVDDMSNGIASRIEGLPLEQIDVSSHTATEQLGEVIKRYSVDSVIHFAAKKMVGESVENPLKYYRDNVAGLANLLEALTTQDVNKLVFSSSAAVYGLQDRLLVAEEHVGPRPTSPYGETKLIGEWMIDDVSAVTNLRAIKLRYFNVAGAGWPELADTAVQNLVPIVLNQVENGQQSIIFGDDYPTDDGTCIRDYIHVKDLAEAHVVALDALEAGSNPQSVYNVGTGNGSSVREVIAALSDALGRPIDAVVGDRRPGDPARLVADPTAARQDLGWKAEYGLKEIAQSSVEARGQ</sequence>
<gene>
    <name evidence="13" type="primary">galE</name>
    <name evidence="13" type="ORF">CJ199_07685</name>
</gene>
<evidence type="ECO:0000256" key="1">
    <source>
        <dbReference type="ARBA" id="ARBA00000083"/>
    </source>
</evidence>
<comment type="pathway">
    <text evidence="3">Carbohydrate metabolism; galactose metabolism.</text>
</comment>
<dbReference type="UniPathway" id="UPA00214"/>
<evidence type="ECO:0000256" key="8">
    <source>
        <dbReference type="ARBA" id="ARBA00023235"/>
    </source>
</evidence>
<feature type="domain" description="NAD-dependent epimerase/dehydratase" evidence="12">
    <location>
        <begin position="3"/>
        <end position="252"/>
    </location>
</feature>
<evidence type="ECO:0000256" key="11">
    <source>
        <dbReference type="ARBA" id="ARBA00033067"/>
    </source>
</evidence>
<keyword evidence="7" id="KW-0520">NAD</keyword>
<dbReference type="Pfam" id="PF01370">
    <property type="entry name" value="Epimerase"/>
    <property type="match status" value="1"/>
</dbReference>
<dbReference type="NCBIfam" id="TIGR01179">
    <property type="entry name" value="galE"/>
    <property type="match status" value="1"/>
</dbReference>
<comment type="similarity">
    <text evidence="4">Belongs to the NAD(P)-dependent epimerase/dehydratase family.</text>
</comment>
<evidence type="ECO:0000256" key="6">
    <source>
        <dbReference type="ARBA" id="ARBA00018569"/>
    </source>
</evidence>
<accession>A0A2N6VLJ6</accession>
<dbReference type="GO" id="GO:0033499">
    <property type="term" value="P:galactose catabolic process via UDP-galactose, Leloir pathway"/>
    <property type="evidence" value="ECO:0007669"/>
    <property type="project" value="TreeGrafter"/>
</dbReference>
<dbReference type="OrthoDB" id="9801785at2"/>
<comment type="cofactor">
    <cofactor evidence="2">
        <name>NAD(+)</name>
        <dbReference type="ChEBI" id="CHEBI:57540"/>
    </cofactor>
</comment>
<proteinExistence type="inferred from homology"/>
<name>A0A2N6VLJ6_9MICO</name>
<dbReference type="GO" id="GO:0003978">
    <property type="term" value="F:UDP-glucose 4-epimerase activity"/>
    <property type="evidence" value="ECO:0007669"/>
    <property type="project" value="UniProtKB-EC"/>
</dbReference>
<evidence type="ECO:0000256" key="5">
    <source>
        <dbReference type="ARBA" id="ARBA00013189"/>
    </source>
</evidence>
<evidence type="ECO:0000313" key="14">
    <source>
        <dbReference type="Proteomes" id="UP000235598"/>
    </source>
</evidence>
<evidence type="ECO:0000256" key="2">
    <source>
        <dbReference type="ARBA" id="ARBA00001911"/>
    </source>
</evidence>
<dbReference type="PANTHER" id="PTHR43725:SF53">
    <property type="entry name" value="UDP-ARABINOSE 4-EPIMERASE 1"/>
    <property type="match status" value="1"/>
</dbReference>
<evidence type="ECO:0000256" key="10">
    <source>
        <dbReference type="ARBA" id="ARBA00031367"/>
    </source>
</evidence>
<evidence type="ECO:0000259" key="12">
    <source>
        <dbReference type="Pfam" id="PF01370"/>
    </source>
</evidence>
<dbReference type="Gene3D" id="3.40.50.720">
    <property type="entry name" value="NAD(P)-binding Rossmann-like Domain"/>
    <property type="match status" value="1"/>
</dbReference>
<dbReference type="RefSeq" id="WP_102238910.1">
    <property type="nucleotide sequence ID" value="NZ_PNHK01000003.1"/>
</dbReference>
<dbReference type="Gene3D" id="3.90.25.10">
    <property type="entry name" value="UDP-galactose 4-epimerase, domain 1"/>
    <property type="match status" value="1"/>
</dbReference>
<dbReference type="EC" id="5.1.3.2" evidence="5"/>
<keyword evidence="9" id="KW-0119">Carbohydrate metabolism</keyword>
<organism evidence="13 14">
    <name type="scientific">Brevibacterium paucivorans</name>
    <dbReference type="NCBI Taxonomy" id="170994"/>
    <lineage>
        <taxon>Bacteria</taxon>
        <taxon>Bacillati</taxon>
        <taxon>Actinomycetota</taxon>
        <taxon>Actinomycetes</taxon>
        <taxon>Micrococcales</taxon>
        <taxon>Brevibacteriaceae</taxon>
        <taxon>Brevibacterium</taxon>
    </lineage>
</organism>
<evidence type="ECO:0000256" key="3">
    <source>
        <dbReference type="ARBA" id="ARBA00004947"/>
    </source>
</evidence>
<dbReference type="SUPFAM" id="SSF51735">
    <property type="entry name" value="NAD(P)-binding Rossmann-fold domains"/>
    <property type="match status" value="1"/>
</dbReference>
<evidence type="ECO:0000256" key="4">
    <source>
        <dbReference type="ARBA" id="ARBA00007637"/>
    </source>
</evidence>
<dbReference type="Proteomes" id="UP000235598">
    <property type="component" value="Unassembled WGS sequence"/>
</dbReference>
<dbReference type="InterPro" id="IPR036291">
    <property type="entry name" value="NAD(P)-bd_dom_sf"/>
</dbReference>
<keyword evidence="8" id="KW-0413">Isomerase</keyword>
<dbReference type="EMBL" id="PNHK01000003">
    <property type="protein sequence ID" value="PMD04969.1"/>
    <property type="molecule type" value="Genomic_DNA"/>
</dbReference>
<dbReference type="PANTHER" id="PTHR43725">
    <property type="entry name" value="UDP-GLUCOSE 4-EPIMERASE"/>
    <property type="match status" value="1"/>
</dbReference>
<protein>
    <recommendedName>
        <fullName evidence="6">UDP-glucose 4-epimerase</fullName>
        <ecNumber evidence="5">5.1.3.2</ecNumber>
    </recommendedName>
    <alternativeName>
        <fullName evidence="11">Galactowaldenase</fullName>
    </alternativeName>
    <alternativeName>
        <fullName evidence="10">UDP-galactose 4-epimerase</fullName>
    </alternativeName>
</protein>
<comment type="catalytic activity">
    <reaction evidence="1">
        <text>UDP-alpha-D-glucose = UDP-alpha-D-galactose</text>
        <dbReference type="Rhea" id="RHEA:22168"/>
        <dbReference type="ChEBI" id="CHEBI:58885"/>
        <dbReference type="ChEBI" id="CHEBI:66914"/>
        <dbReference type="EC" id="5.1.3.2"/>
    </reaction>
</comment>
<dbReference type="AlphaFoldDB" id="A0A2N6VLJ6"/>
<evidence type="ECO:0000313" key="13">
    <source>
        <dbReference type="EMBL" id="PMD04969.1"/>
    </source>
</evidence>
<reference evidence="13 14" key="1">
    <citation type="submission" date="2017-09" db="EMBL/GenBank/DDBJ databases">
        <title>Bacterial strain isolated from the female urinary microbiota.</title>
        <authorList>
            <person name="Thomas-White K."/>
            <person name="Kumar N."/>
            <person name="Forster S."/>
            <person name="Putonti C."/>
            <person name="Lawley T."/>
            <person name="Wolfe A.J."/>
        </authorList>
    </citation>
    <scope>NUCLEOTIDE SEQUENCE [LARGE SCALE GENOMIC DNA]</scope>
    <source>
        <strain evidence="13 14">UMB1301</strain>
    </source>
</reference>
<dbReference type="InterPro" id="IPR001509">
    <property type="entry name" value="Epimerase_deHydtase"/>
</dbReference>
<comment type="caution">
    <text evidence="13">The sequence shown here is derived from an EMBL/GenBank/DDBJ whole genome shotgun (WGS) entry which is preliminary data.</text>
</comment>
<evidence type="ECO:0000256" key="9">
    <source>
        <dbReference type="ARBA" id="ARBA00023277"/>
    </source>
</evidence>